<dbReference type="KEGG" id="aym:YM304_00500"/>
<evidence type="ECO:0000256" key="1">
    <source>
        <dbReference type="ARBA" id="ARBA00006773"/>
    </source>
</evidence>
<gene>
    <name evidence="6 10" type="primary">ade</name>
    <name evidence="10" type="ORF">YM304_00500</name>
</gene>
<name>A0A6C7DTP0_ILUCY</name>
<dbReference type="InterPro" id="IPR011059">
    <property type="entry name" value="Metal-dep_hydrolase_composite"/>
</dbReference>
<dbReference type="EMBL" id="AP012057">
    <property type="protein sequence ID" value="BAN00364.1"/>
    <property type="molecule type" value="Genomic_DNA"/>
</dbReference>
<feature type="domain" description="Adenine deaminase C-terminal" evidence="9">
    <location>
        <begin position="429"/>
        <end position="591"/>
    </location>
</feature>
<protein>
    <recommendedName>
        <fullName evidence="2 6">Adenine deaminase</fullName>
        <shortName evidence="6">Adenase</shortName>
        <shortName evidence="6">Adenine aminase</shortName>
        <ecNumber evidence="2 6">3.5.4.2</ecNumber>
    </recommendedName>
</protein>
<keyword evidence="11" id="KW-1185">Reference proteome</keyword>
<evidence type="ECO:0000259" key="8">
    <source>
        <dbReference type="Pfam" id="PF01979"/>
    </source>
</evidence>
<evidence type="ECO:0000256" key="5">
    <source>
        <dbReference type="ARBA" id="ARBA00047720"/>
    </source>
</evidence>
<feature type="domain" description="Amidohydrolase-related" evidence="8">
    <location>
        <begin position="310"/>
        <end position="371"/>
    </location>
</feature>
<dbReference type="GO" id="GO:0000034">
    <property type="term" value="F:adenine deaminase activity"/>
    <property type="evidence" value="ECO:0007669"/>
    <property type="project" value="UniProtKB-UniRule"/>
</dbReference>
<dbReference type="Pfam" id="PF01979">
    <property type="entry name" value="Amidohydro_1"/>
    <property type="match status" value="1"/>
</dbReference>
<dbReference type="Proteomes" id="UP000011863">
    <property type="component" value="Chromosome"/>
</dbReference>
<dbReference type="InterPro" id="IPR006679">
    <property type="entry name" value="Adenine_deam"/>
</dbReference>
<dbReference type="RefSeq" id="WP_015439612.1">
    <property type="nucleotide sequence ID" value="NC_020520.1"/>
</dbReference>
<sequence>MTTIAPDPIDTASGFYGAPSAPTPDEISRMKAVARGDIPGDVAIRGGRVVTVHTCEIIPADVVLSGRHIAAVVPHGRLDARETVDATDRFVAPTFADAHIHMDYTLLTPSELARVVVPRGTTHMFADPVCLANVLGVLGMDLAAVTAAPMRIFQQVTPDVPRRGRYQLGGASVPHEHILDRITWPNSTSVGESSPFLDDAEMCELMSVALTHGRRATGHTARLDQEPLWAYLAGGVGDDHNAATWPEVLERVRRGMAVTIQAGSMSDYCEEILGDPARLGMVAQHLCFCADDKHIEDLYDQGHIDHHVRSAVELGVDPALAIRMASLNAAMHFRVDHLIGSIAPTRLADLQILGDLTEFVPSEVWVDGEVVARDGEALFTDADPVPDAARGTVNLGPIDATAFEVPADTDEPTALVRAMEMYDGYYKRALVAEADVVDGKVMTCQEHDLAKIVVVDRHQASGAAGIGFVRGFGLRNGALAATTNCDNQNVVAIGTDDAQLEAAVKALDRLGGGYVVIENGEVAAQLPLPYAGIISDQPWEIVLEQSREVNAAARAIGCPIHAPFMILAFVGLPGVPDYGLTELGLIDVTRQEAVGLVLEDFDGPPDCRCVQTGLHHAHGHAHEHAHETDTPQ</sequence>
<feature type="region of interest" description="Disordered" evidence="7">
    <location>
        <begin position="1"/>
        <end position="21"/>
    </location>
</feature>
<dbReference type="PANTHER" id="PTHR11113:SF2">
    <property type="entry name" value="ADENINE DEAMINASE"/>
    <property type="match status" value="1"/>
</dbReference>
<evidence type="ECO:0000313" key="10">
    <source>
        <dbReference type="EMBL" id="BAN00364.1"/>
    </source>
</evidence>
<evidence type="ECO:0000256" key="2">
    <source>
        <dbReference type="ARBA" id="ARBA00012782"/>
    </source>
</evidence>
<dbReference type="Gene3D" id="2.30.40.10">
    <property type="entry name" value="Urease, subunit C, domain 1"/>
    <property type="match status" value="1"/>
</dbReference>
<dbReference type="InterPro" id="IPR032466">
    <property type="entry name" value="Metal_Hydrolase"/>
</dbReference>
<dbReference type="Gene3D" id="3.20.20.140">
    <property type="entry name" value="Metal-dependent hydrolases"/>
    <property type="match status" value="1"/>
</dbReference>
<evidence type="ECO:0000259" key="9">
    <source>
        <dbReference type="Pfam" id="PF13382"/>
    </source>
</evidence>
<dbReference type="GO" id="GO:0006146">
    <property type="term" value="P:adenine catabolic process"/>
    <property type="evidence" value="ECO:0007669"/>
    <property type="project" value="InterPro"/>
</dbReference>
<dbReference type="SUPFAM" id="SSF51556">
    <property type="entry name" value="Metallo-dependent hydrolases"/>
    <property type="match status" value="1"/>
</dbReference>
<dbReference type="HAMAP" id="MF_01518">
    <property type="entry name" value="Adenine_deamin"/>
    <property type="match status" value="1"/>
</dbReference>
<evidence type="ECO:0000256" key="3">
    <source>
        <dbReference type="ARBA" id="ARBA00022801"/>
    </source>
</evidence>
<accession>A0A6C7DTP0</accession>
<comment type="catalytic activity">
    <reaction evidence="5 6">
        <text>adenine + H2O + H(+) = hypoxanthine + NH4(+)</text>
        <dbReference type="Rhea" id="RHEA:23688"/>
        <dbReference type="ChEBI" id="CHEBI:15377"/>
        <dbReference type="ChEBI" id="CHEBI:15378"/>
        <dbReference type="ChEBI" id="CHEBI:16708"/>
        <dbReference type="ChEBI" id="CHEBI:17368"/>
        <dbReference type="ChEBI" id="CHEBI:28938"/>
        <dbReference type="EC" id="3.5.4.2"/>
    </reaction>
</comment>
<dbReference type="Pfam" id="PF13382">
    <property type="entry name" value="Adenine_deam_C"/>
    <property type="match status" value="1"/>
</dbReference>
<comment type="cofactor">
    <cofactor evidence="6">
        <name>Mn(2+)</name>
        <dbReference type="ChEBI" id="CHEBI:29035"/>
    </cofactor>
</comment>
<dbReference type="SUPFAM" id="SSF51338">
    <property type="entry name" value="Composite domain of metallo-dependent hydrolases"/>
    <property type="match status" value="1"/>
</dbReference>
<evidence type="ECO:0000256" key="6">
    <source>
        <dbReference type="HAMAP-Rule" id="MF_01518"/>
    </source>
</evidence>
<dbReference type="EC" id="3.5.4.2" evidence="2 6"/>
<dbReference type="AlphaFoldDB" id="A0A6C7DTP0"/>
<evidence type="ECO:0000256" key="7">
    <source>
        <dbReference type="SAM" id="MobiDB-lite"/>
    </source>
</evidence>
<evidence type="ECO:0000313" key="11">
    <source>
        <dbReference type="Proteomes" id="UP000011863"/>
    </source>
</evidence>
<organism evidence="10 11">
    <name type="scientific">Ilumatobacter coccineus (strain NBRC 103263 / KCTC 29153 / YM16-304)</name>
    <dbReference type="NCBI Taxonomy" id="1313172"/>
    <lineage>
        <taxon>Bacteria</taxon>
        <taxon>Bacillati</taxon>
        <taxon>Actinomycetota</taxon>
        <taxon>Acidimicrobiia</taxon>
        <taxon>Acidimicrobiales</taxon>
        <taxon>Ilumatobacteraceae</taxon>
        <taxon>Ilumatobacter</taxon>
    </lineage>
</organism>
<dbReference type="OrthoDB" id="9763537at2"/>
<dbReference type="PANTHER" id="PTHR11113">
    <property type="entry name" value="N-ACETYLGLUCOSAMINE-6-PHOSPHATE DEACETYLASE"/>
    <property type="match status" value="1"/>
</dbReference>
<keyword evidence="4 6" id="KW-0464">Manganese</keyword>
<dbReference type="InterPro" id="IPR006680">
    <property type="entry name" value="Amidohydro-rel"/>
</dbReference>
<reference evidence="10 11" key="1">
    <citation type="journal article" date="2013" name="Int. J. Syst. Evol. Microbiol.">
        <title>Ilumatobacter nonamiense sp. nov. and Ilumatobacter coccineum sp. nov., isolated from seashore sand.</title>
        <authorList>
            <person name="Matsumoto A."/>
            <person name="Kasai H."/>
            <person name="Matsuo Y."/>
            <person name="Shizuri Y."/>
            <person name="Ichikawa N."/>
            <person name="Fujita N."/>
            <person name="Omura S."/>
            <person name="Takahashi Y."/>
        </authorList>
    </citation>
    <scope>NUCLEOTIDE SEQUENCE [LARGE SCALE GENOMIC DNA]</scope>
    <source>
        <strain evidence="11">NBRC 103263 / KCTC 29153 / YM16-304</strain>
    </source>
</reference>
<evidence type="ECO:0000256" key="4">
    <source>
        <dbReference type="ARBA" id="ARBA00023211"/>
    </source>
</evidence>
<dbReference type="InterPro" id="IPR026912">
    <property type="entry name" value="Adenine_deam_C"/>
</dbReference>
<comment type="similarity">
    <text evidence="1 6">Belongs to the metallo-dependent hydrolases superfamily. Adenine deaminase family.</text>
</comment>
<keyword evidence="3 6" id="KW-0378">Hydrolase</keyword>
<proteinExistence type="inferred from homology"/>